<sequence length="100" mass="11072">MKGFIEFIREQGVMGLAVGFILGGSVKELVTSLVNDLVNPLVGIFLGRAGELKKIFLQIGPAKIMWGHFLNSFIDFTIIAMIVYFGVKGLKLDKLDKKKE</sequence>
<keyword evidence="3 5" id="KW-1133">Transmembrane helix</keyword>
<dbReference type="Pfam" id="PF01741">
    <property type="entry name" value="MscL"/>
    <property type="match status" value="1"/>
</dbReference>
<dbReference type="InterPro" id="IPR036019">
    <property type="entry name" value="MscL_channel"/>
</dbReference>
<evidence type="ECO:0000313" key="6">
    <source>
        <dbReference type="EMBL" id="PIV70856.1"/>
    </source>
</evidence>
<evidence type="ECO:0000256" key="1">
    <source>
        <dbReference type="ARBA" id="ARBA00004141"/>
    </source>
</evidence>
<evidence type="ECO:0000256" key="2">
    <source>
        <dbReference type="ARBA" id="ARBA00022692"/>
    </source>
</evidence>
<organism evidence="6 7">
    <name type="scientific">Candidatus Roizmanbacteria bacterium CG17_big_fil_post_rev_8_21_14_2_50_39_7</name>
    <dbReference type="NCBI Taxonomy" id="1974858"/>
    <lineage>
        <taxon>Bacteria</taxon>
        <taxon>Candidatus Roizmaniibacteriota</taxon>
    </lineage>
</organism>
<feature type="transmembrane region" description="Helical" evidence="5">
    <location>
        <begin position="64"/>
        <end position="87"/>
    </location>
</feature>
<gene>
    <name evidence="6" type="ORF">COW57_02930</name>
</gene>
<proteinExistence type="predicted"/>
<evidence type="ECO:0000313" key="7">
    <source>
        <dbReference type="Proteomes" id="UP000228762"/>
    </source>
</evidence>
<dbReference type="Proteomes" id="UP000228762">
    <property type="component" value="Unassembled WGS sequence"/>
</dbReference>
<comment type="caution">
    <text evidence="6">The sequence shown here is derived from an EMBL/GenBank/DDBJ whole genome shotgun (WGS) entry which is preliminary data.</text>
</comment>
<accession>A0A2M7EJW0</accession>
<dbReference type="Gene3D" id="1.10.1200.120">
    <property type="entry name" value="Large-conductance mechanosensitive channel, MscL, domain 1"/>
    <property type="match status" value="1"/>
</dbReference>
<dbReference type="GO" id="GO:0016020">
    <property type="term" value="C:membrane"/>
    <property type="evidence" value="ECO:0007669"/>
    <property type="project" value="UniProtKB-SubCell"/>
</dbReference>
<name>A0A2M7EJW0_9BACT</name>
<dbReference type="GO" id="GO:0008381">
    <property type="term" value="F:mechanosensitive monoatomic ion channel activity"/>
    <property type="evidence" value="ECO:0007669"/>
    <property type="project" value="TreeGrafter"/>
</dbReference>
<reference evidence="7" key="1">
    <citation type="submission" date="2017-09" db="EMBL/GenBank/DDBJ databases">
        <title>Depth-based differentiation of microbial function through sediment-hosted aquifers and enrichment of novel symbionts in the deep terrestrial subsurface.</title>
        <authorList>
            <person name="Probst A.J."/>
            <person name="Ladd B."/>
            <person name="Jarett J.K."/>
            <person name="Geller-Mcgrath D.E."/>
            <person name="Sieber C.M.K."/>
            <person name="Emerson J.B."/>
            <person name="Anantharaman K."/>
            <person name="Thomas B.C."/>
            <person name="Malmstrom R."/>
            <person name="Stieglmeier M."/>
            <person name="Klingl A."/>
            <person name="Woyke T."/>
            <person name="Ryan C.M."/>
            <person name="Banfield J.F."/>
        </authorList>
    </citation>
    <scope>NUCLEOTIDE SEQUENCE [LARGE SCALE GENOMIC DNA]</scope>
</reference>
<protein>
    <submittedName>
        <fullName evidence="6">Large conductance mechanosensitive channel protein MscL</fullName>
    </submittedName>
</protein>
<evidence type="ECO:0000256" key="4">
    <source>
        <dbReference type="ARBA" id="ARBA00023136"/>
    </source>
</evidence>
<dbReference type="PANTHER" id="PTHR30266">
    <property type="entry name" value="MECHANOSENSITIVE CHANNEL MSCL"/>
    <property type="match status" value="1"/>
</dbReference>
<feature type="transmembrane region" description="Helical" evidence="5">
    <location>
        <begin position="12"/>
        <end position="30"/>
    </location>
</feature>
<dbReference type="InterPro" id="IPR037673">
    <property type="entry name" value="MSC/AndL"/>
</dbReference>
<keyword evidence="2 5" id="KW-0812">Transmembrane</keyword>
<keyword evidence="4 5" id="KW-0472">Membrane</keyword>
<comment type="subcellular location">
    <subcellularLocation>
        <location evidence="1">Membrane</location>
        <topology evidence="1">Multi-pass membrane protein</topology>
    </subcellularLocation>
</comment>
<dbReference type="PANTHER" id="PTHR30266:SF2">
    <property type="entry name" value="LARGE-CONDUCTANCE MECHANOSENSITIVE CHANNEL"/>
    <property type="match status" value="1"/>
</dbReference>
<dbReference type="EMBL" id="PFEV01000139">
    <property type="protein sequence ID" value="PIV70856.1"/>
    <property type="molecule type" value="Genomic_DNA"/>
</dbReference>
<evidence type="ECO:0000256" key="5">
    <source>
        <dbReference type="SAM" id="Phobius"/>
    </source>
</evidence>
<evidence type="ECO:0000256" key="3">
    <source>
        <dbReference type="ARBA" id="ARBA00022989"/>
    </source>
</evidence>
<dbReference type="SUPFAM" id="SSF81330">
    <property type="entry name" value="Gated mechanosensitive channel"/>
    <property type="match status" value="1"/>
</dbReference>
<dbReference type="AlphaFoldDB" id="A0A2M7EJW0"/>